<dbReference type="SUPFAM" id="SSF69118">
    <property type="entry name" value="AhpD-like"/>
    <property type="match status" value="1"/>
</dbReference>
<accession>A0ABV6RW97</accession>
<sequence length="173" mass="18807">MPRLHAVDHDSTGLLEQTRRQLGRVPNLYASMAAGPAALSGYLAMRDALTDGELTPRLREQIALLVAQLNACTYCVSAHALRSSRLLHMSAQEVSDTRSGLDADPHAQAVLTLTRRLVEDRGRVADADITDARAHGVTDGEMAEITAHIALNTLSNYFNHLAQPELDFPEMPA</sequence>
<dbReference type="InterPro" id="IPR004675">
    <property type="entry name" value="AhpD_core"/>
</dbReference>
<dbReference type="PANTHER" id="PTHR35446:SF3">
    <property type="entry name" value="CMD DOMAIN-CONTAINING PROTEIN"/>
    <property type="match status" value="1"/>
</dbReference>
<dbReference type="NCBIfam" id="TIGR00778">
    <property type="entry name" value="ahpD_dom"/>
    <property type="match status" value="1"/>
</dbReference>
<evidence type="ECO:0000313" key="2">
    <source>
        <dbReference type="EMBL" id="MFC0681257.1"/>
    </source>
</evidence>
<feature type="domain" description="Carboxymuconolactone decarboxylase-like" evidence="1">
    <location>
        <begin position="36"/>
        <end position="98"/>
    </location>
</feature>
<dbReference type="InterPro" id="IPR029032">
    <property type="entry name" value="AhpD-like"/>
</dbReference>
<protein>
    <submittedName>
        <fullName evidence="2">Carboxymuconolactone decarboxylase family protein</fullName>
    </submittedName>
</protein>
<proteinExistence type="predicted"/>
<dbReference type="Pfam" id="PF02627">
    <property type="entry name" value="CMD"/>
    <property type="match status" value="1"/>
</dbReference>
<comment type="caution">
    <text evidence="2">The sequence shown here is derived from an EMBL/GenBank/DDBJ whole genome shotgun (WGS) entry which is preliminary data.</text>
</comment>
<organism evidence="2 3">
    <name type="scientific">Lysobacter korlensis</name>
    <dbReference type="NCBI Taxonomy" id="553636"/>
    <lineage>
        <taxon>Bacteria</taxon>
        <taxon>Pseudomonadati</taxon>
        <taxon>Pseudomonadota</taxon>
        <taxon>Gammaproteobacteria</taxon>
        <taxon>Lysobacterales</taxon>
        <taxon>Lysobacteraceae</taxon>
        <taxon>Lysobacter</taxon>
    </lineage>
</organism>
<reference evidence="2 3" key="1">
    <citation type="submission" date="2024-09" db="EMBL/GenBank/DDBJ databases">
        <authorList>
            <person name="Sun Q."/>
            <person name="Mori K."/>
        </authorList>
    </citation>
    <scope>NUCLEOTIDE SEQUENCE [LARGE SCALE GENOMIC DNA]</scope>
    <source>
        <strain evidence="2 3">KCTC 23076</strain>
    </source>
</reference>
<name>A0ABV6RW97_9GAMM</name>
<dbReference type="Gene3D" id="1.20.1290.10">
    <property type="entry name" value="AhpD-like"/>
    <property type="match status" value="1"/>
</dbReference>
<keyword evidence="3" id="KW-1185">Reference proteome</keyword>
<dbReference type="RefSeq" id="WP_386673706.1">
    <property type="nucleotide sequence ID" value="NZ_JBHLTG010000007.1"/>
</dbReference>
<dbReference type="PANTHER" id="PTHR35446">
    <property type="entry name" value="SI:CH211-175M2.5"/>
    <property type="match status" value="1"/>
</dbReference>
<dbReference type="Proteomes" id="UP001589896">
    <property type="component" value="Unassembled WGS sequence"/>
</dbReference>
<evidence type="ECO:0000313" key="3">
    <source>
        <dbReference type="Proteomes" id="UP001589896"/>
    </source>
</evidence>
<dbReference type="EMBL" id="JBHLTG010000007">
    <property type="protein sequence ID" value="MFC0681257.1"/>
    <property type="molecule type" value="Genomic_DNA"/>
</dbReference>
<gene>
    <name evidence="2" type="ORF">ACFFGH_25790</name>
</gene>
<dbReference type="InterPro" id="IPR003779">
    <property type="entry name" value="CMD-like"/>
</dbReference>
<evidence type="ECO:0000259" key="1">
    <source>
        <dbReference type="Pfam" id="PF02627"/>
    </source>
</evidence>